<dbReference type="Proteomes" id="UP000674938">
    <property type="component" value="Unassembled WGS sequence"/>
</dbReference>
<feature type="transmembrane region" description="Helical" evidence="9">
    <location>
        <begin position="32"/>
        <end position="53"/>
    </location>
</feature>
<evidence type="ECO:0000256" key="3">
    <source>
        <dbReference type="ARBA" id="ARBA00022475"/>
    </source>
</evidence>
<organism evidence="11 12">
    <name type="scientific">Vagococcus allomyrinae</name>
    <dbReference type="NCBI Taxonomy" id="2794353"/>
    <lineage>
        <taxon>Bacteria</taxon>
        <taxon>Bacillati</taxon>
        <taxon>Bacillota</taxon>
        <taxon>Bacilli</taxon>
        <taxon>Lactobacillales</taxon>
        <taxon>Enterococcaceae</taxon>
        <taxon>Vagococcus</taxon>
    </lineage>
</organism>
<dbReference type="PROSITE" id="PS51105">
    <property type="entry name" value="PTS_EIIC_TYPE_3"/>
    <property type="match status" value="1"/>
</dbReference>
<dbReference type="InterPro" id="IPR051088">
    <property type="entry name" value="PTS_Sugar-EIIC/EIIB"/>
</dbReference>
<feature type="transmembrane region" description="Helical" evidence="9">
    <location>
        <begin position="368"/>
        <end position="386"/>
    </location>
</feature>
<dbReference type="GO" id="GO:1901264">
    <property type="term" value="P:carbohydrate derivative transport"/>
    <property type="evidence" value="ECO:0007669"/>
    <property type="project" value="TreeGrafter"/>
</dbReference>
<protein>
    <recommendedName>
        <fullName evidence="8">Permease IIC component</fullName>
    </recommendedName>
</protein>
<name>A0A940P719_9ENTE</name>
<evidence type="ECO:0000313" key="12">
    <source>
        <dbReference type="Proteomes" id="UP000674938"/>
    </source>
</evidence>
<evidence type="ECO:0000256" key="6">
    <source>
        <dbReference type="ARBA" id="ARBA00022989"/>
    </source>
</evidence>
<dbReference type="NCBIfam" id="TIGR00410">
    <property type="entry name" value="lacE"/>
    <property type="match status" value="1"/>
</dbReference>
<feature type="transmembrane region" description="Helical" evidence="9">
    <location>
        <begin position="73"/>
        <end position="94"/>
    </location>
</feature>
<dbReference type="NCBIfam" id="TIGR00359">
    <property type="entry name" value="cello_pts_IIC"/>
    <property type="match status" value="1"/>
</dbReference>
<keyword evidence="6 9" id="KW-1133">Transmembrane helix</keyword>
<accession>A0A940P719</accession>
<feature type="transmembrane region" description="Helical" evidence="9">
    <location>
        <begin position="392"/>
        <end position="410"/>
    </location>
</feature>
<comment type="caution">
    <text evidence="11">The sequence shown here is derived from an EMBL/GenBank/DDBJ whole genome shotgun (WGS) entry which is preliminary data.</text>
</comment>
<dbReference type="Pfam" id="PF02378">
    <property type="entry name" value="PTS_EIIC"/>
    <property type="match status" value="1"/>
</dbReference>
<dbReference type="PIRSF" id="PIRSF006351">
    <property type="entry name" value="PTS_EIIC-Cellobiose"/>
    <property type="match status" value="1"/>
</dbReference>
<sequence>MNKLSEVLEKRLGPIALKIGNQRHLLAIRNGITLGMPLIIVGSMFLILGNLPISGYEDWLVANGDLGTWLAKVVDGSFGLMGIVAAFGIAYNYAKGYNVDPASAGIISLSSFIIVTPKMFDADGGAGISYGFLGSKGLFVAIIVSLVSADIFRRFIQKNITIKMPETVPPEVSRSFSALIPAAVIITFWALLIKLLELLGIGNIHDIVMLVLGRPLGILGGSLIGTVIGIMLNSLFWFTGIHGGNIVGSVLNPIYLINTDANRLALQAGKELPNIITSPFMDNFVYIGGGGATLALVIILVGFAKSKQLKTMGNLSLASGIFNINEPIMFGVPVVMNPTLIIPFALAPMVNAVVTYFAMSTGLVSKTVGVAVPWTMPPIISGFLATGGDVKASVLQVALILIDFAIYFGFVKTLDKQLSAEEQGAVDL</sequence>
<evidence type="ECO:0000256" key="9">
    <source>
        <dbReference type="SAM" id="Phobius"/>
    </source>
</evidence>
<dbReference type="GO" id="GO:0008982">
    <property type="term" value="F:protein-N(PI)-phosphohistidine-sugar phosphotransferase activity"/>
    <property type="evidence" value="ECO:0007669"/>
    <property type="project" value="UniProtKB-UniRule"/>
</dbReference>
<dbReference type="GO" id="GO:0009401">
    <property type="term" value="P:phosphoenolpyruvate-dependent sugar phosphotransferase system"/>
    <property type="evidence" value="ECO:0007669"/>
    <property type="project" value="InterPro"/>
</dbReference>
<dbReference type="PANTHER" id="PTHR33989">
    <property type="match status" value="1"/>
</dbReference>
<dbReference type="GO" id="GO:0005886">
    <property type="term" value="C:plasma membrane"/>
    <property type="evidence" value="ECO:0007669"/>
    <property type="project" value="UniProtKB-SubCell"/>
</dbReference>
<dbReference type="AlphaFoldDB" id="A0A940P719"/>
<dbReference type="PANTHER" id="PTHR33989:SF11">
    <property type="entry name" value="LICHENAN PERMEASE IIC COMPONENT"/>
    <property type="match status" value="1"/>
</dbReference>
<feature type="transmembrane region" description="Helical" evidence="9">
    <location>
        <begin position="216"/>
        <end position="238"/>
    </location>
</feature>
<reference evidence="11" key="1">
    <citation type="submission" date="2020-12" db="EMBL/GenBank/DDBJ databases">
        <title>Vagococcus allomyrinae sp. nov. and Enterococcus lavae sp. nov., isolated from the larvae of Allomyrina dichotoma.</title>
        <authorList>
            <person name="Lee S.D."/>
        </authorList>
    </citation>
    <scope>NUCLEOTIDE SEQUENCE</scope>
    <source>
        <strain evidence="11">BWB3-3</strain>
    </source>
</reference>
<keyword evidence="4 8" id="KW-0762">Sugar transport</keyword>
<keyword evidence="2 8" id="KW-0813">Transport</keyword>
<dbReference type="RefSeq" id="WP_209524550.1">
    <property type="nucleotide sequence ID" value="NZ_JAEEGA010000001.1"/>
</dbReference>
<feature type="transmembrane region" description="Helical" evidence="9">
    <location>
        <begin position="284"/>
        <end position="303"/>
    </location>
</feature>
<evidence type="ECO:0000259" key="10">
    <source>
        <dbReference type="PROSITE" id="PS51105"/>
    </source>
</evidence>
<evidence type="ECO:0000256" key="5">
    <source>
        <dbReference type="ARBA" id="ARBA00022692"/>
    </source>
</evidence>
<evidence type="ECO:0000256" key="2">
    <source>
        <dbReference type="ARBA" id="ARBA00022448"/>
    </source>
</evidence>
<dbReference type="EMBL" id="JAEEGA010000001">
    <property type="protein sequence ID" value="MBP1039654.1"/>
    <property type="molecule type" value="Genomic_DNA"/>
</dbReference>
<gene>
    <name evidence="11" type="primary">celB</name>
    <name evidence="11" type="ORF">I6N95_01405</name>
</gene>
<evidence type="ECO:0000256" key="4">
    <source>
        <dbReference type="ARBA" id="ARBA00022597"/>
    </source>
</evidence>
<evidence type="ECO:0000256" key="8">
    <source>
        <dbReference type="PIRNR" id="PIRNR006351"/>
    </source>
</evidence>
<evidence type="ECO:0000256" key="7">
    <source>
        <dbReference type="ARBA" id="ARBA00023136"/>
    </source>
</evidence>
<feature type="domain" description="PTS EIIC type-3" evidence="10">
    <location>
        <begin position="8"/>
        <end position="410"/>
    </location>
</feature>
<dbReference type="InterPro" id="IPR004501">
    <property type="entry name" value="PTS_EIIC_3"/>
</dbReference>
<keyword evidence="3 8" id="KW-1003">Cell membrane</keyword>
<dbReference type="InterPro" id="IPR003352">
    <property type="entry name" value="PTS_EIIC"/>
</dbReference>
<keyword evidence="11" id="KW-0808">Transferase</keyword>
<keyword evidence="7 8" id="KW-0472">Membrane</keyword>
<feature type="transmembrane region" description="Helical" evidence="9">
    <location>
        <begin position="176"/>
        <end position="196"/>
    </location>
</feature>
<evidence type="ECO:0000313" key="11">
    <source>
        <dbReference type="EMBL" id="MBP1039654.1"/>
    </source>
</evidence>
<evidence type="ECO:0000256" key="1">
    <source>
        <dbReference type="ARBA" id="ARBA00004651"/>
    </source>
</evidence>
<keyword evidence="12" id="KW-1185">Reference proteome</keyword>
<proteinExistence type="predicted"/>
<comment type="function">
    <text evidence="8">The phosphoenolpyruvate-dependent sugar phosphotransferase system (PTS), a major carbohydrate active -transport system, catalyzes the phosphorylation of incoming sugar substrates concomitant with their translocation across the cell membrane.</text>
</comment>
<keyword evidence="5 9" id="KW-0812">Transmembrane</keyword>
<dbReference type="InterPro" id="IPR004796">
    <property type="entry name" value="PTS_IIC_cello"/>
</dbReference>
<comment type="subcellular location">
    <subcellularLocation>
        <location evidence="1">Cell membrane</location>
        <topology evidence="1">Multi-pass membrane protein</topology>
    </subcellularLocation>
</comment>